<evidence type="ECO:0000313" key="6">
    <source>
        <dbReference type="Proteomes" id="UP000626844"/>
    </source>
</evidence>
<dbReference type="PANTHER" id="PTHR43280">
    <property type="entry name" value="ARAC-FAMILY TRANSCRIPTIONAL REGULATOR"/>
    <property type="match status" value="1"/>
</dbReference>
<name>A0A926RW03_9BACI</name>
<gene>
    <name evidence="5" type="ORF">IC621_04290</name>
</gene>
<evidence type="ECO:0000256" key="1">
    <source>
        <dbReference type="ARBA" id="ARBA00023015"/>
    </source>
</evidence>
<sequence length="297" mass="35164">MLIKSNKDRNDSYGFCFQDIQQNDIAAIHVIGCEERTSREYYWDGRKRGDMETYIFQYTLSGRGVFEMNNVEYEVSPGKAFIAGVPGDNRYYLPEESEKWQFIYITLRGQEAKKCWNFINQTYGHVLEFPSDSSLIQYLLSVFQDTTEGKINDPYINSLKAYEFVTECYRYFHNRSKQNREIPENINRALVYMQTQYHKPLTLEDLATEANLSKYYFIKKFKESMHTSPLQYLTKYRIEKAFHFLQHTDNTIKDISEQVGFADANYFYKVFRKIVGTSPGQFRQKNSPVPFNHLIID</sequence>
<feature type="domain" description="HTH araC/xylS-type" evidence="4">
    <location>
        <begin position="187"/>
        <end position="285"/>
    </location>
</feature>
<dbReference type="Gene3D" id="2.60.120.280">
    <property type="entry name" value="Regulatory protein AraC"/>
    <property type="match status" value="1"/>
</dbReference>
<evidence type="ECO:0000256" key="3">
    <source>
        <dbReference type="ARBA" id="ARBA00023163"/>
    </source>
</evidence>
<reference evidence="5" key="1">
    <citation type="submission" date="2020-09" db="EMBL/GenBank/DDBJ databases">
        <title>A novel bacterium of genus Bacillus, isolated from South China Sea.</title>
        <authorList>
            <person name="Huang H."/>
            <person name="Mo K."/>
            <person name="Hu Y."/>
        </authorList>
    </citation>
    <scope>NUCLEOTIDE SEQUENCE</scope>
    <source>
        <strain evidence="5">IB182487</strain>
    </source>
</reference>
<dbReference type="InterPro" id="IPR003313">
    <property type="entry name" value="AraC-bd"/>
</dbReference>
<dbReference type="RefSeq" id="WP_191156060.1">
    <property type="nucleotide sequence ID" value="NZ_JACXAI010000003.1"/>
</dbReference>
<dbReference type="PRINTS" id="PR00032">
    <property type="entry name" value="HTHARAC"/>
</dbReference>
<evidence type="ECO:0000313" key="5">
    <source>
        <dbReference type="EMBL" id="MBD1379441.1"/>
    </source>
</evidence>
<dbReference type="SMART" id="SM00342">
    <property type="entry name" value="HTH_ARAC"/>
    <property type="match status" value="1"/>
</dbReference>
<dbReference type="AlphaFoldDB" id="A0A926RW03"/>
<dbReference type="Pfam" id="PF12833">
    <property type="entry name" value="HTH_18"/>
    <property type="match status" value="1"/>
</dbReference>
<accession>A0A926RW03</accession>
<dbReference type="GO" id="GO:0003700">
    <property type="term" value="F:DNA-binding transcription factor activity"/>
    <property type="evidence" value="ECO:0007669"/>
    <property type="project" value="InterPro"/>
</dbReference>
<dbReference type="InterPro" id="IPR018060">
    <property type="entry name" value="HTH_AraC"/>
</dbReference>
<dbReference type="InterPro" id="IPR020449">
    <property type="entry name" value="Tscrpt_reg_AraC-type_HTH"/>
</dbReference>
<dbReference type="EMBL" id="JACXAI010000003">
    <property type="protein sequence ID" value="MBD1379441.1"/>
    <property type="molecule type" value="Genomic_DNA"/>
</dbReference>
<dbReference type="PANTHER" id="PTHR43280:SF2">
    <property type="entry name" value="HTH-TYPE TRANSCRIPTIONAL REGULATOR EXSA"/>
    <property type="match status" value="1"/>
</dbReference>
<dbReference type="SUPFAM" id="SSF46689">
    <property type="entry name" value="Homeodomain-like"/>
    <property type="match status" value="2"/>
</dbReference>
<dbReference type="SUPFAM" id="SSF51215">
    <property type="entry name" value="Regulatory protein AraC"/>
    <property type="match status" value="1"/>
</dbReference>
<dbReference type="Gene3D" id="1.10.10.60">
    <property type="entry name" value="Homeodomain-like"/>
    <property type="match status" value="2"/>
</dbReference>
<dbReference type="Proteomes" id="UP000626844">
    <property type="component" value="Unassembled WGS sequence"/>
</dbReference>
<evidence type="ECO:0000256" key="2">
    <source>
        <dbReference type="ARBA" id="ARBA00023125"/>
    </source>
</evidence>
<dbReference type="InterPro" id="IPR009057">
    <property type="entry name" value="Homeodomain-like_sf"/>
</dbReference>
<dbReference type="PROSITE" id="PS01124">
    <property type="entry name" value="HTH_ARAC_FAMILY_2"/>
    <property type="match status" value="1"/>
</dbReference>
<dbReference type="GO" id="GO:0043565">
    <property type="term" value="F:sequence-specific DNA binding"/>
    <property type="evidence" value="ECO:0007669"/>
    <property type="project" value="InterPro"/>
</dbReference>
<keyword evidence="3" id="KW-0804">Transcription</keyword>
<keyword evidence="2" id="KW-0238">DNA-binding</keyword>
<dbReference type="InterPro" id="IPR037923">
    <property type="entry name" value="HTH-like"/>
</dbReference>
<protein>
    <submittedName>
        <fullName evidence="5">Helix-turn-helix transcriptional regulator</fullName>
    </submittedName>
</protein>
<proteinExistence type="predicted"/>
<evidence type="ECO:0000259" key="4">
    <source>
        <dbReference type="PROSITE" id="PS01124"/>
    </source>
</evidence>
<organism evidence="5 6">
    <name type="scientific">Metabacillus arenae</name>
    <dbReference type="NCBI Taxonomy" id="2771434"/>
    <lineage>
        <taxon>Bacteria</taxon>
        <taxon>Bacillati</taxon>
        <taxon>Bacillota</taxon>
        <taxon>Bacilli</taxon>
        <taxon>Bacillales</taxon>
        <taxon>Bacillaceae</taxon>
        <taxon>Metabacillus</taxon>
    </lineage>
</organism>
<comment type="caution">
    <text evidence="5">The sequence shown here is derived from an EMBL/GenBank/DDBJ whole genome shotgun (WGS) entry which is preliminary data.</text>
</comment>
<keyword evidence="6" id="KW-1185">Reference proteome</keyword>
<dbReference type="Pfam" id="PF02311">
    <property type="entry name" value="AraC_binding"/>
    <property type="match status" value="1"/>
</dbReference>
<keyword evidence="1" id="KW-0805">Transcription regulation</keyword>